<comment type="similarity">
    <text evidence="1 3">Belongs to the bacterial histone-like protein family.</text>
</comment>
<dbReference type="EMBL" id="CP001513">
    <property type="protein sequence ID" value="ACS44168.1"/>
    <property type="molecule type" value="Genomic_DNA"/>
</dbReference>
<accession>C5B6T6</accession>
<dbReference type="InterPro" id="IPR010992">
    <property type="entry name" value="IHF-like_DNA-bd_dom_sf"/>
</dbReference>
<evidence type="ECO:0000313" key="4">
    <source>
        <dbReference type="EMBL" id="ACS44168.1"/>
    </source>
</evidence>
<sequence>MAVTGPARHLPPTMPRPVTHSILGLMRKRSGALFERRGLARGHGRRLKALGGSCSWPPMIRSELVTRLAAQNPHLYEKDCEAVVSAVLARIEDALVAGDRVEIRGFGAFSTKDIRARQGRNPRTGESVLVAEKKAVQFRPGKGMRQRLKAMTPDALPASRRVG</sequence>
<dbReference type="Pfam" id="PF00216">
    <property type="entry name" value="Bac_DNA_binding"/>
    <property type="match status" value="1"/>
</dbReference>
<name>C5B6T6_METEA</name>
<geneLocation type="plasmid" evidence="4 5">
    <name>p2META1</name>
</geneLocation>
<reference evidence="4 5" key="1">
    <citation type="journal article" date="2009" name="PLoS ONE">
        <title>Methylobacterium genome sequences: a reference blueprint to investigate microbial metabolism of C1 compounds from natural and industrial sources.</title>
        <authorList>
            <person name="Vuilleumier S."/>
            <person name="Chistoserdova L."/>
            <person name="Lee M.-C."/>
            <person name="Bringel F."/>
            <person name="Lajus A."/>
            <person name="Zhou Y."/>
            <person name="Gourion B."/>
            <person name="Barbe V."/>
            <person name="Chang J."/>
            <person name="Cruveiller S."/>
            <person name="Dossat C."/>
            <person name="Gillett W."/>
            <person name="Gruffaz C."/>
            <person name="Haugen E."/>
            <person name="Hourcade E."/>
            <person name="Levy R."/>
            <person name="Mangenot S."/>
            <person name="Muller E."/>
            <person name="Nadalig T."/>
            <person name="Pagni M."/>
            <person name="Penny C."/>
            <person name="Peyraud R."/>
            <person name="Robinson D.G."/>
            <person name="Roche D."/>
            <person name="Rouy Z."/>
            <person name="Saenampechek C."/>
            <person name="Salvignol G."/>
            <person name="Vallenet D."/>
            <person name="Wu Z."/>
            <person name="Marx C.J."/>
            <person name="Vorholt J.A."/>
            <person name="Olson M.V."/>
            <person name="Kaul R."/>
            <person name="Weissenbach J."/>
            <person name="Medigue C."/>
            <person name="Lidstrom M.E."/>
        </authorList>
    </citation>
    <scope>NUCLEOTIDE SEQUENCE [LARGE SCALE GENOMIC DNA]</scope>
    <source>
        <strain evidence="4">AM1</strain>
        <plasmid evidence="5">p2META1</plasmid>
    </source>
</reference>
<evidence type="ECO:0000256" key="2">
    <source>
        <dbReference type="ARBA" id="ARBA00023125"/>
    </source>
</evidence>
<proteinExistence type="inferred from homology"/>
<dbReference type="InterPro" id="IPR000119">
    <property type="entry name" value="Hist_DNA-bd"/>
</dbReference>
<dbReference type="Gene3D" id="4.10.520.10">
    <property type="entry name" value="IHF-like DNA-binding proteins"/>
    <property type="match status" value="1"/>
</dbReference>
<gene>
    <name evidence="4" type="ordered locus">MexAM1_p2METAp0033</name>
</gene>
<dbReference type="SUPFAM" id="SSF47729">
    <property type="entry name" value="IHF-like DNA-binding proteins"/>
    <property type="match status" value="1"/>
</dbReference>
<dbReference type="KEGG" id="mea:Mex_p20033"/>
<keyword evidence="2 4" id="KW-0238">DNA-binding</keyword>
<dbReference type="PANTHER" id="PTHR33175:SF5">
    <property type="entry name" value="INTEGRATION HOST FACTOR SUBUNIT BETA"/>
    <property type="match status" value="1"/>
</dbReference>
<dbReference type="GO" id="GO:0030527">
    <property type="term" value="F:structural constituent of chromatin"/>
    <property type="evidence" value="ECO:0007669"/>
    <property type="project" value="InterPro"/>
</dbReference>
<organism evidence="4 5">
    <name type="scientific">Methylorubrum extorquens (strain ATCC 14718 / DSM 1338 / JCM 2805 / NCIMB 9133 / AM1)</name>
    <name type="common">Methylobacterium extorquens</name>
    <dbReference type="NCBI Taxonomy" id="272630"/>
    <lineage>
        <taxon>Bacteria</taxon>
        <taxon>Pseudomonadati</taxon>
        <taxon>Pseudomonadota</taxon>
        <taxon>Alphaproteobacteria</taxon>
        <taxon>Hyphomicrobiales</taxon>
        <taxon>Methylobacteriaceae</taxon>
        <taxon>Methylorubrum</taxon>
    </lineage>
</organism>
<evidence type="ECO:0000256" key="3">
    <source>
        <dbReference type="RuleBase" id="RU003939"/>
    </source>
</evidence>
<dbReference type="GO" id="GO:0005829">
    <property type="term" value="C:cytosol"/>
    <property type="evidence" value="ECO:0007669"/>
    <property type="project" value="TreeGrafter"/>
</dbReference>
<evidence type="ECO:0000256" key="1">
    <source>
        <dbReference type="ARBA" id="ARBA00010529"/>
    </source>
</evidence>
<dbReference type="PANTHER" id="PTHR33175">
    <property type="entry name" value="DNA-BINDING PROTEIN HU"/>
    <property type="match status" value="1"/>
</dbReference>
<dbReference type="Proteomes" id="UP000009081">
    <property type="component" value="Plasmid p2META1"/>
</dbReference>
<dbReference type="PRINTS" id="PR01727">
    <property type="entry name" value="DNABINDINGHU"/>
</dbReference>
<protein>
    <submittedName>
        <fullName evidence="4">Integration host factor (IHF) like DNA-binding protein</fullName>
    </submittedName>
</protein>
<dbReference type="SMART" id="SM00411">
    <property type="entry name" value="BHL"/>
    <property type="match status" value="1"/>
</dbReference>
<keyword evidence="4" id="KW-0614">Plasmid</keyword>
<dbReference type="AlphaFoldDB" id="C5B6T6"/>
<dbReference type="HOGENOM" id="CLU_1625141_0_0_5"/>
<evidence type="ECO:0000313" key="5">
    <source>
        <dbReference type="Proteomes" id="UP000009081"/>
    </source>
</evidence>
<dbReference type="CDD" id="cd13836">
    <property type="entry name" value="IHF_B"/>
    <property type="match status" value="1"/>
</dbReference>
<dbReference type="GO" id="GO:0003677">
    <property type="term" value="F:DNA binding"/>
    <property type="evidence" value="ECO:0007669"/>
    <property type="project" value="UniProtKB-KW"/>
</dbReference>
<keyword evidence="5" id="KW-1185">Reference proteome</keyword>